<dbReference type="GO" id="GO:0005886">
    <property type="term" value="C:plasma membrane"/>
    <property type="evidence" value="ECO:0007669"/>
    <property type="project" value="UniProtKB-SubCell"/>
</dbReference>
<keyword evidence="3 6" id="KW-0812">Transmembrane</keyword>
<feature type="transmembrane region" description="Helical" evidence="6">
    <location>
        <begin position="273"/>
        <end position="295"/>
    </location>
</feature>
<evidence type="ECO:0000256" key="3">
    <source>
        <dbReference type="ARBA" id="ARBA00022692"/>
    </source>
</evidence>
<keyword evidence="2" id="KW-0813">Transport</keyword>
<feature type="domain" description="Major facilitator superfamily (MFS) profile" evidence="7">
    <location>
        <begin position="12"/>
        <end position="422"/>
    </location>
</feature>
<dbReference type="InterPro" id="IPR011701">
    <property type="entry name" value="MFS"/>
</dbReference>
<feature type="transmembrane region" description="Helical" evidence="6">
    <location>
        <begin position="170"/>
        <end position="192"/>
    </location>
</feature>
<feature type="transmembrane region" description="Helical" evidence="6">
    <location>
        <begin position="239"/>
        <end position="261"/>
    </location>
</feature>
<reference evidence="8" key="1">
    <citation type="submission" date="2022-01" db="EMBL/GenBank/DDBJ databases">
        <title>Collection of gut derived symbiotic bacterial strains cultured from healthy donors.</title>
        <authorList>
            <person name="Lin H."/>
            <person name="Kohout C."/>
            <person name="Waligurski E."/>
            <person name="Pamer E.G."/>
        </authorList>
    </citation>
    <scope>NUCLEOTIDE SEQUENCE</scope>
    <source>
        <strain evidence="8">DFI.7.46</strain>
    </source>
</reference>
<evidence type="ECO:0000256" key="5">
    <source>
        <dbReference type="ARBA" id="ARBA00023136"/>
    </source>
</evidence>
<sequence length="430" mass="47142">MDLLTKKNFKKLMPLLVIVYIISFVDRTNIGMAKEALQADIGLSAAAYGLGAGLFFLCYAVLEIPSNLIMHKTGARFWIARIMVTWGIISMLMAIVWNDTSFYVLRILLGVAEAGLYPGIILYISYWFPQKYRARAIGIFLLGVSIANIIGAPLAGALLQMHGLLGLHGWQWMFIIEGLPAVFLAYGVWHWLPDKPQNARWLSDEDKDLIERYLASEDVGEESSHSDLRALGPVVRDPIIWLVVIAYFTHQIAVYSLSYFLPSMIKSYDANMGSMTVGLITAIPWIAAALGSWFLPKYATGLRKSKFMASIGFLTVAAGLTIAAVASTNLWVAVIGFFIAASQLFVIQSILFTFPQQRFSGATVAAAVAFMNMCGLAGGFLGPTVMGKLEQSTGNELAGLWFIIIAVVIGSVLVWGLKYRNTHAEESANS</sequence>
<dbReference type="SUPFAM" id="SSF103473">
    <property type="entry name" value="MFS general substrate transporter"/>
    <property type="match status" value="1"/>
</dbReference>
<evidence type="ECO:0000256" key="1">
    <source>
        <dbReference type="ARBA" id="ARBA00004651"/>
    </source>
</evidence>
<dbReference type="CDD" id="cd17319">
    <property type="entry name" value="MFS_ExuT_GudP_like"/>
    <property type="match status" value="1"/>
</dbReference>
<keyword evidence="4 6" id="KW-1133">Transmembrane helix</keyword>
<evidence type="ECO:0000313" key="8">
    <source>
        <dbReference type="EMBL" id="MCG4617220.1"/>
    </source>
</evidence>
<dbReference type="RefSeq" id="WP_238127512.1">
    <property type="nucleotide sequence ID" value="NZ_JAGZVZ010000001.1"/>
</dbReference>
<keyword evidence="5 6" id="KW-0472">Membrane</keyword>
<feature type="transmembrane region" description="Helical" evidence="6">
    <location>
        <begin position="364"/>
        <end position="386"/>
    </location>
</feature>
<evidence type="ECO:0000259" key="7">
    <source>
        <dbReference type="PROSITE" id="PS50850"/>
    </source>
</evidence>
<feature type="transmembrane region" description="Helical" evidence="6">
    <location>
        <begin position="398"/>
        <end position="417"/>
    </location>
</feature>
<organism evidence="8 9">
    <name type="scientific">Varibaculum cambriense</name>
    <dbReference type="NCBI Taxonomy" id="184870"/>
    <lineage>
        <taxon>Bacteria</taxon>
        <taxon>Bacillati</taxon>
        <taxon>Actinomycetota</taxon>
        <taxon>Actinomycetes</taxon>
        <taxon>Actinomycetales</taxon>
        <taxon>Actinomycetaceae</taxon>
        <taxon>Varibaculum</taxon>
    </lineage>
</organism>
<dbReference type="Pfam" id="PF07690">
    <property type="entry name" value="MFS_1"/>
    <property type="match status" value="1"/>
</dbReference>
<dbReference type="Proteomes" id="UP001200537">
    <property type="component" value="Unassembled WGS sequence"/>
</dbReference>
<gene>
    <name evidence="8" type="ORF">L0M99_01740</name>
</gene>
<name>A0AAJ1BAB0_9ACTO</name>
<dbReference type="PANTHER" id="PTHR43791">
    <property type="entry name" value="PERMEASE-RELATED"/>
    <property type="match status" value="1"/>
</dbReference>
<feature type="transmembrane region" description="Helical" evidence="6">
    <location>
        <begin position="74"/>
        <end position="97"/>
    </location>
</feature>
<evidence type="ECO:0000256" key="4">
    <source>
        <dbReference type="ARBA" id="ARBA00022989"/>
    </source>
</evidence>
<dbReference type="PROSITE" id="PS50850">
    <property type="entry name" value="MFS"/>
    <property type="match status" value="1"/>
</dbReference>
<dbReference type="InterPro" id="IPR020846">
    <property type="entry name" value="MFS_dom"/>
</dbReference>
<proteinExistence type="predicted"/>
<evidence type="ECO:0000313" key="9">
    <source>
        <dbReference type="Proteomes" id="UP001200537"/>
    </source>
</evidence>
<protein>
    <submittedName>
        <fullName evidence="8">MFS transporter</fullName>
    </submittedName>
</protein>
<feature type="transmembrane region" description="Helical" evidence="6">
    <location>
        <begin position="136"/>
        <end position="158"/>
    </location>
</feature>
<feature type="transmembrane region" description="Helical" evidence="6">
    <location>
        <begin position="42"/>
        <end position="62"/>
    </location>
</feature>
<comment type="subcellular location">
    <subcellularLocation>
        <location evidence="1">Cell membrane</location>
        <topology evidence="1">Multi-pass membrane protein</topology>
    </subcellularLocation>
</comment>
<dbReference type="Gene3D" id="1.20.1250.20">
    <property type="entry name" value="MFS general substrate transporter like domains"/>
    <property type="match status" value="2"/>
</dbReference>
<evidence type="ECO:0000256" key="6">
    <source>
        <dbReference type="SAM" id="Phobius"/>
    </source>
</evidence>
<dbReference type="GO" id="GO:0022857">
    <property type="term" value="F:transmembrane transporter activity"/>
    <property type="evidence" value="ECO:0007669"/>
    <property type="project" value="InterPro"/>
</dbReference>
<comment type="caution">
    <text evidence="8">The sequence shown here is derived from an EMBL/GenBank/DDBJ whole genome shotgun (WGS) entry which is preliminary data.</text>
</comment>
<feature type="transmembrane region" description="Helical" evidence="6">
    <location>
        <begin position="103"/>
        <end position="124"/>
    </location>
</feature>
<dbReference type="PANTHER" id="PTHR43791:SF30">
    <property type="entry name" value="INNER MEMBRANE TRANSPORT PROTEIN RHMT"/>
    <property type="match status" value="1"/>
</dbReference>
<dbReference type="EMBL" id="JAKNHJ010000003">
    <property type="protein sequence ID" value="MCG4617220.1"/>
    <property type="molecule type" value="Genomic_DNA"/>
</dbReference>
<dbReference type="FunFam" id="1.20.1250.20:FF:000018">
    <property type="entry name" value="MFS transporter permease"/>
    <property type="match status" value="1"/>
</dbReference>
<evidence type="ECO:0000256" key="2">
    <source>
        <dbReference type="ARBA" id="ARBA00022448"/>
    </source>
</evidence>
<feature type="transmembrane region" description="Helical" evidence="6">
    <location>
        <begin position="331"/>
        <end position="352"/>
    </location>
</feature>
<dbReference type="InterPro" id="IPR036259">
    <property type="entry name" value="MFS_trans_sf"/>
</dbReference>
<feature type="transmembrane region" description="Helical" evidence="6">
    <location>
        <begin position="307"/>
        <end position="325"/>
    </location>
</feature>
<accession>A0AAJ1BAB0</accession>
<feature type="transmembrane region" description="Helical" evidence="6">
    <location>
        <begin position="12"/>
        <end position="30"/>
    </location>
</feature>
<dbReference type="AlphaFoldDB" id="A0AAJ1BAB0"/>